<reference evidence="1 2" key="1">
    <citation type="submission" date="2024-02" db="EMBL/GenBank/DDBJ databases">
        <authorList>
            <person name="Vignale AGUSTIN F."/>
            <person name="Sosa J E."/>
            <person name="Modenutti C."/>
        </authorList>
    </citation>
    <scope>NUCLEOTIDE SEQUENCE [LARGE SCALE GENOMIC DNA]</scope>
</reference>
<protein>
    <submittedName>
        <fullName evidence="1">Uncharacterized protein</fullName>
    </submittedName>
</protein>
<organism evidence="1 2">
    <name type="scientific">Ilex paraguariensis</name>
    <name type="common">yerba mate</name>
    <dbReference type="NCBI Taxonomy" id="185542"/>
    <lineage>
        <taxon>Eukaryota</taxon>
        <taxon>Viridiplantae</taxon>
        <taxon>Streptophyta</taxon>
        <taxon>Embryophyta</taxon>
        <taxon>Tracheophyta</taxon>
        <taxon>Spermatophyta</taxon>
        <taxon>Magnoliopsida</taxon>
        <taxon>eudicotyledons</taxon>
        <taxon>Gunneridae</taxon>
        <taxon>Pentapetalae</taxon>
        <taxon>asterids</taxon>
        <taxon>campanulids</taxon>
        <taxon>Aquifoliales</taxon>
        <taxon>Aquifoliaceae</taxon>
        <taxon>Ilex</taxon>
    </lineage>
</organism>
<evidence type="ECO:0000313" key="2">
    <source>
        <dbReference type="Proteomes" id="UP001642360"/>
    </source>
</evidence>
<dbReference type="Proteomes" id="UP001642360">
    <property type="component" value="Unassembled WGS sequence"/>
</dbReference>
<name>A0ABC8SWW2_9AQUA</name>
<dbReference type="EMBL" id="CAUOFW020003504">
    <property type="protein sequence ID" value="CAK9160376.1"/>
    <property type="molecule type" value="Genomic_DNA"/>
</dbReference>
<evidence type="ECO:0000313" key="1">
    <source>
        <dbReference type="EMBL" id="CAK9160376.1"/>
    </source>
</evidence>
<dbReference type="AlphaFoldDB" id="A0ABC8SWW2"/>
<sequence length="370" mass="40775">MLQKRLARSGFGACAIVRIFHDCGKSVDMLSFDMLSICVSPRAAADSSGCGETSGLWWSGLGKLETTWEWLIQIYGHFGVEVAFPEGSLPEVLYRKGWFSQALCNFEGICSSDYVWGQTMCLNLEEGCAKFMNAPKPPFDDEVKALTLLFSSCEVTLLKSPMKITSPENSSMDFQKGFLAIRFGSGVVDDLFWSGGSSGFEIVWFKSVVCTGTLGLGSLSGCACSGSVKESARIFHDCGKSIDVLSFDVLSICISPRAAADSSGCGEIGGLWWLKFNGSCEKYENELCGYGDMEGMKTISGYGEMELRWVGWLILVTERIADFSEAKIVTQHRSRRHHSWVCRSEMRHSGELTTMGKGTHLSEQHVIWLE</sequence>
<gene>
    <name evidence="1" type="ORF">ILEXP_LOCUS29128</name>
</gene>
<comment type="caution">
    <text evidence="1">The sequence shown here is derived from an EMBL/GenBank/DDBJ whole genome shotgun (WGS) entry which is preliminary data.</text>
</comment>
<keyword evidence="2" id="KW-1185">Reference proteome</keyword>
<accession>A0ABC8SWW2</accession>
<proteinExistence type="predicted"/>